<proteinExistence type="predicted"/>
<protein>
    <submittedName>
        <fullName evidence="1">Uncharacterized protein</fullName>
    </submittedName>
</protein>
<evidence type="ECO:0000313" key="2">
    <source>
        <dbReference type="Proteomes" id="UP000500882"/>
    </source>
</evidence>
<gene>
    <name evidence="1" type="ORF">BatF92_11350</name>
</gene>
<organism evidence="1 2">
    <name type="scientific">Bacteroides thetaiotaomicron</name>
    <dbReference type="NCBI Taxonomy" id="818"/>
    <lineage>
        <taxon>Bacteria</taxon>
        <taxon>Pseudomonadati</taxon>
        <taxon>Bacteroidota</taxon>
        <taxon>Bacteroidia</taxon>
        <taxon>Bacteroidales</taxon>
        <taxon>Bacteroidaceae</taxon>
        <taxon>Bacteroides</taxon>
    </lineage>
</organism>
<reference evidence="1 2" key="1">
    <citation type="submission" date="2020-02" db="EMBL/GenBank/DDBJ databases">
        <title>Whole-genome sequencing and comparative analysis of the genomes of Bacteroides thetaiotaomicron and Escherichia coli isolated from a healthy resident in Vietnam.</title>
        <authorList>
            <person name="Mohsin M."/>
            <person name="Tanaka K."/>
            <person name="Kawahara R."/>
            <person name="Kondo S."/>
            <person name="Noguchi H."/>
            <person name="Motooka D."/>
            <person name="Nakamura S."/>
            <person name="Khong D.T."/>
            <person name="Nguyen T.N."/>
            <person name="Tran H.T."/>
            <person name="Yamamoto Y."/>
        </authorList>
    </citation>
    <scope>NUCLEOTIDE SEQUENCE [LARGE SCALE GENOMIC DNA]</scope>
    <source>
        <strain evidence="1 2">F9-2</strain>
    </source>
</reference>
<accession>A0A679HCA2</accession>
<evidence type="ECO:0000313" key="1">
    <source>
        <dbReference type="EMBL" id="BCA49193.1"/>
    </source>
</evidence>
<dbReference type="Proteomes" id="UP000500882">
    <property type="component" value="Chromosome"/>
</dbReference>
<dbReference type="AlphaFoldDB" id="A0A679HCA2"/>
<dbReference type="EMBL" id="AP022660">
    <property type="protein sequence ID" value="BCA49193.1"/>
    <property type="molecule type" value="Genomic_DNA"/>
</dbReference>
<name>A0A679HCA2_BACT4</name>
<sequence>MNNGFGWNRLPKSFMSENTVFLLLTALIHNFYKTIISKLDTKAFGLKETSRIKAFVFSFISVPAKWIMTARQYVLNIYTENRAYARPFKTGFG</sequence>